<protein>
    <submittedName>
        <fullName evidence="1">Uncharacterized protein</fullName>
    </submittedName>
</protein>
<gene>
    <name evidence="1" type="ORF">TH25_12675</name>
</gene>
<reference evidence="1 2" key="1">
    <citation type="submission" date="2014-07" db="EMBL/GenBank/DDBJ databases">
        <title>Draft genome sequence of Thalassospira profundimaris S25-3-2.</title>
        <authorList>
            <person name="Lai Q."/>
            <person name="Shao Z."/>
        </authorList>
    </citation>
    <scope>NUCLEOTIDE SEQUENCE [LARGE SCALE GENOMIC DNA]</scope>
    <source>
        <strain evidence="1 2">S25-3-2</strain>
    </source>
</reference>
<dbReference type="OrthoDB" id="7354890at2"/>
<organism evidence="1 2">
    <name type="scientific">Thalassospira profundimaris</name>
    <dbReference type="NCBI Taxonomy" id="502049"/>
    <lineage>
        <taxon>Bacteria</taxon>
        <taxon>Pseudomonadati</taxon>
        <taxon>Pseudomonadota</taxon>
        <taxon>Alphaproteobacteria</taxon>
        <taxon>Rhodospirillales</taxon>
        <taxon>Thalassospiraceae</taxon>
        <taxon>Thalassospira</taxon>
    </lineage>
</organism>
<proteinExistence type="predicted"/>
<comment type="caution">
    <text evidence="1">The sequence shown here is derived from an EMBL/GenBank/DDBJ whole genome shotgun (WGS) entry which is preliminary data.</text>
</comment>
<dbReference type="Proteomes" id="UP000252517">
    <property type="component" value="Unassembled WGS sequence"/>
</dbReference>
<dbReference type="AlphaFoldDB" id="A0A367X8G2"/>
<dbReference type="RefSeq" id="WP_114088661.1">
    <property type="nucleotide sequence ID" value="NZ_JPWH01000009.1"/>
</dbReference>
<evidence type="ECO:0000313" key="2">
    <source>
        <dbReference type="Proteomes" id="UP000252517"/>
    </source>
</evidence>
<name>A0A367X8G2_9PROT</name>
<sequence length="106" mass="11799">MYEKLITVMQGDALGVQAYEECSRIAATAITEKSGDAAPFLLLGMIANRFIDAYRDQPLSRKTAEDQAKRYVALCRAFREAFEQGSDADKLNILNETARAYNAETL</sequence>
<accession>A0A367X8G2</accession>
<evidence type="ECO:0000313" key="1">
    <source>
        <dbReference type="EMBL" id="RCK49867.1"/>
    </source>
</evidence>
<dbReference type="EMBL" id="JPWH01000009">
    <property type="protein sequence ID" value="RCK49867.1"/>
    <property type="molecule type" value="Genomic_DNA"/>
</dbReference>